<accession>A0A1T2L7M9</accession>
<dbReference type="EMBL" id="MPRL01000014">
    <property type="protein sequence ID" value="OOZ41115.1"/>
    <property type="molecule type" value="Genomic_DNA"/>
</dbReference>
<dbReference type="AlphaFoldDB" id="A0A1T2L7M9"/>
<dbReference type="OrthoDB" id="5790761at2"/>
<evidence type="ECO:0000256" key="1">
    <source>
        <dbReference type="SAM" id="SignalP"/>
    </source>
</evidence>
<sequence>MKMLSQVQTPLRLLSLVLLPLISQPLYAETDAQLLDELELIAARGEPALAARLLERVDPATGVGSSMWLEWQWQHLDRLASEQQWQELMALSDAMIKQGAEASAQLLQLRVKAFLALNKPQLARAELQRLIWLSLEGTDSDRVQLFRQQVIESYLQEARFDDARAAMVRYQQDYNDESYQWRLVAAETLLRSGRFGALEPLLAQTEGESFELLQMLAALRSGSRSPTLIWSDALAVSEREGVKSPRHFLGVAVEAAQRSNDLSGLTTALERYLALDDEQSSFFNYHSNDLWQAYQTYGEVIANGAQLLIGQDSEWLTEAQRLRETAPLESRALYASVLLNAKAEMHQQNAHTAFARMVGEIPEAMTLLKRLYLDRTHISDIKRLPESVRYQLVEAGMAQADSALLDLIVELETAPEGVVKIDWQLARAESLLSIKRNDSAVSELWLVVDSDESLDEQQFGQVMALLGQMRVLGQWQVAIQMQRQLIENSVQPERLQQLRFGLADLYRGAGMNEQAAISYLALARPGADGVLEPSAWIAALEAAEALQAAGLSEDAVTLYQRLHDATSDPLRRQLIERQLGS</sequence>
<evidence type="ECO:0000313" key="3">
    <source>
        <dbReference type="Proteomes" id="UP000191110"/>
    </source>
</evidence>
<keyword evidence="3" id="KW-1185">Reference proteome</keyword>
<evidence type="ECO:0008006" key="4">
    <source>
        <dbReference type="Google" id="ProtNLM"/>
    </source>
</evidence>
<evidence type="ECO:0000313" key="2">
    <source>
        <dbReference type="EMBL" id="OOZ41115.1"/>
    </source>
</evidence>
<feature type="chain" id="PRO_5012639767" description="Tetratrico peptide repeat group 5 domain-containing protein" evidence="1">
    <location>
        <begin position="29"/>
        <end position="581"/>
    </location>
</feature>
<protein>
    <recommendedName>
        <fullName evidence="4">Tetratrico peptide repeat group 5 domain-containing protein</fullName>
    </recommendedName>
</protein>
<keyword evidence="1" id="KW-0732">Signal</keyword>
<comment type="caution">
    <text evidence="2">The sequence shown here is derived from an EMBL/GenBank/DDBJ whole genome shotgun (WGS) entry which is preliminary data.</text>
</comment>
<proteinExistence type="predicted"/>
<feature type="signal peptide" evidence="1">
    <location>
        <begin position="1"/>
        <end position="28"/>
    </location>
</feature>
<dbReference type="Proteomes" id="UP000191110">
    <property type="component" value="Unassembled WGS sequence"/>
</dbReference>
<reference evidence="2 3" key="1">
    <citation type="submission" date="2016-11" db="EMBL/GenBank/DDBJ databases">
        <title>Mixed transmission modes and dynamic genome evolution in an obligate animal-bacterial symbiosis.</title>
        <authorList>
            <person name="Russell S.L."/>
            <person name="Corbett-Detig R.B."/>
            <person name="Cavanaugh C.M."/>
        </authorList>
    </citation>
    <scope>NUCLEOTIDE SEQUENCE [LARGE SCALE GENOMIC DNA]</scope>
    <source>
        <strain evidence="2">Sveles-Q1</strain>
    </source>
</reference>
<organism evidence="2 3">
    <name type="scientific">Solemya pervernicosa gill symbiont</name>
    <dbReference type="NCBI Taxonomy" id="642797"/>
    <lineage>
        <taxon>Bacteria</taxon>
        <taxon>Pseudomonadati</taxon>
        <taxon>Pseudomonadota</taxon>
        <taxon>Gammaproteobacteria</taxon>
        <taxon>sulfur-oxidizing symbionts</taxon>
    </lineage>
</organism>
<dbReference type="RefSeq" id="WP_078483013.1">
    <property type="nucleotide sequence ID" value="NZ_MPRL01000014.1"/>
</dbReference>
<gene>
    <name evidence="2" type="ORF">BOW53_05135</name>
</gene>
<name>A0A1T2L7M9_9GAMM</name>